<dbReference type="RefSeq" id="WP_244236753.1">
    <property type="nucleotide sequence ID" value="NZ_JBEZZO010000033.1"/>
</dbReference>
<organism evidence="2 3">
    <name type="scientific">Micromonospora violae</name>
    <dbReference type="NCBI Taxonomy" id="1278207"/>
    <lineage>
        <taxon>Bacteria</taxon>
        <taxon>Bacillati</taxon>
        <taxon>Actinomycetota</taxon>
        <taxon>Actinomycetes</taxon>
        <taxon>Micromonosporales</taxon>
        <taxon>Micromonosporaceae</taxon>
        <taxon>Micromonospora</taxon>
    </lineage>
</organism>
<dbReference type="SUPFAM" id="SSF54593">
    <property type="entry name" value="Glyoxalase/Bleomycin resistance protein/Dihydroxybiphenyl dioxygenase"/>
    <property type="match status" value="1"/>
</dbReference>
<accession>A0A4Q7UJ82</accession>
<gene>
    <name evidence="2" type="ORF">EV382_3789</name>
</gene>
<keyword evidence="2" id="KW-0560">Oxidoreductase</keyword>
<dbReference type="PROSITE" id="PS51819">
    <property type="entry name" value="VOC"/>
    <property type="match status" value="1"/>
</dbReference>
<dbReference type="InterPro" id="IPR004360">
    <property type="entry name" value="Glyas_Fos-R_dOase_dom"/>
</dbReference>
<sequence>MSTVASGRVFGSTGKTTVRMTVTFNHTIIASKDKSASAAFYRELFELPEAPAWGPFVNVQLDEGVLLQFAEPPVDIQMQHYAFLVDDELFVRCLAFVQRRGITYWADPQLQREGETNTEHGGRGFYFFDPAGHAIEIITRPYL</sequence>
<dbReference type="AlphaFoldDB" id="A0A4Q7UJ82"/>
<dbReference type="InterPro" id="IPR037523">
    <property type="entry name" value="VOC_core"/>
</dbReference>
<dbReference type="CDD" id="cd08351">
    <property type="entry name" value="ChaP_like"/>
    <property type="match status" value="1"/>
</dbReference>
<name>A0A4Q7UJ82_9ACTN</name>
<dbReference type="InterPro" id="IPR029068">
    <property type="entry name" value="Glyas_Bleomycin-R_OHBP_Dase"/>
</dbReference>
<feature type="domain" description="VOC" evidence="1">
    <location>
        <begin position="23"/>
        <end position="140"/>
    </location>
</feature>
<protein>
    <submittedName>
        <fullName evidence="2">Catechol 2,3-dioxygenase-like lactoylglutathione lyase family enzyme</fullName>
    </submittedName>
</protein>
<reference evidence="2 3" key="1">
    <citation type="submission" date="2019-02" db="EMBL/GenBank/DDBJ databases">
        <title>Sequencing the genomes of 1000 actinobacteria strains.</title>
        <authorList>
            <person name="Klenk H.-P."/>
        </authorList>
    </citation>
    <scope>NUCLEOTIDE SEQUENCE [LARGE SCALE GENOMIC DNA]</scope>
    <source>
        <strain evidence="2 3">DSM 45888</strain>
    </source>
</reference>
<dbReference type="Proteomes" id="UP000293781">
    <property type="component" value="Unassembled WGS sequence"/>
</dbReference>
<dbReference type="GO" id="GO:0051213">
    <property type="term" value="F:dioxygenase activity"/>
    <property type="evidence" value="ECO:0007669"/>
    <property type="project" value="UniProtKB-KW"/>
</dbReference>
<dbReference type="Pfam" id="PF00903">
    <property type="entry name" value="Glyoxalase"/>
    <property type="match status" value="1"/>
</dbReference>
<comment type="caution">
    <text evidence="2">The sequence shown here is derived from an EMBL/GenBank/DDBJ whole genome shotgun (WGS) entry which is preliminary data.</text>
</comment>
<keyword evidence="2" id="KW-0456">Lyase</keyword>
<evidence type="ECO:0000313" key="2">
    <source>
        <dbReference type="EMBL" id="RZT80538.1"/>
    </source>
</evidence>
<dbReference type="EMBL" id="SHKK01000001">
    <property type="protein sequence ID" value="RZT80538.1"/>
    <property type="molecule type" value="Genomic_DNA"/>
</dbReference>
<dbReference type="GO" id="GO:0016829">
    <property type="term" value="F:lyase activity"/>
    <property type="evidence" value="ECO:0007669"/>
    <property type="project" value="UniProtKB-KW"/>
</dbReference>
<evidence type="ECO:0000259" key="1">
    <source>
        <dbReference type="PROSITE" id="PS51819"/>
    </source>
</evidence>
<keyword evidence="2" id="KW-0223">Dioxygenase</keyword>
<dbReference type="Gene3D" id="3.10.180.10">
    <property type="entry name" value="2,3-Dihydroxybiphenyl 1,2-Dioxygenase, domain 1"/>
    <property type="match status" value="1"/>
</dbReference>
<evidence type="ECO:0000313" key="3">
    <source>
        <dbReference type="Proteomes" id="UP000293781"/>
    </source>
</evidence>
<proteinExistence type="predicted"/>
<keyword evidence="3" id="KW-1185">Reference proteome</keyword>